<keyword evidence="2" id="KW-0547">Nucleotide-binding</keyword>
<feature type="domain" description="ABC transporter" evidence="4">
    <location>
        <begin position="1"/>
        <end position="226"/>
    </location>
</feature>
<dbReference type="SUPFAM" id="SSF52540">
    <property type="entry name" value="P-loop containing nucleoside triphosphate hydrolases"/>
    <property type="match status" value="1"/>
</dbReference>
<dbReference type="InterPro" id="IPR017871">
    <property type="entry name" value="ABC_transporter-like_CS"/>
</dbReference>
<dbReference type="OrthoDB" id="9809450at2"/>
<keyword evidence="1" id="KW-0813">Transport</keyword>
<sequence length="282" mass="31554">MIEISCKKTLSPSFTLDAHLNIKKGDFVAFHGKSGSGKTTLLRILAGFLKADSGYIKNANITFFDDYKFLAPQNRNIGYLFQDYALFPNMNVMKNLLFANNDKKLASELLSLVELEEHEHSSVAKLSGGQKQRVALARALMRRPDILLLDEPLSALDNEIRAKLQDYLIKIHESFGMTTILVSHDVSEIYKLAKVVYELNDGKIINQGTPSQIFLKHSGSQKFSFHAKILEIQKRDALYVAIVEVANQISEIALSHAEATNLEVGCEVLLSAKAFKINIKRI</sequence>
<dbReference type="STRING" id="1244531.CIG2463D_0420"/>
<gene>
    <name evidence="5" type="primary">modC</name>
    <name evidence="5" type="ORF">CIG1485E_0419</name>
</gene>
<evidence type="ECO:0000256" key="2">
    <source>
        <dbReference type="ARBA" id="ARBA00022741"/>
    </source>
</evidence>
<dbReference type="RefSeq" id="WP_038453200.1">
    <property type="nucleotide sequence ID" value="NZ_CP009043.1"/>
</dbReference>
<dbReference type="Pfam" id="PF00005">
    <property type="entry name" value="ABC_tran"/>
    <property type="match status" value="1"/>
</dbReference>
<dbReference type="PROSITE" id="PS50893">
    <property type="entry name" value="ABC_TRANSPORTER_2"/>
    <property type="match status" value="1"/>
</dbReference>
<evidence type="ECO:0000313" key="6">
    <source>
        <dbReference type="Proteomes" id="UP000028486"/>
    </source>
</evidence>
<dbReference type="InterPro" id="IPR003593">
    <property type="entry name" value="AAA+_ATPase"/>
</dbReference>
<dbReference type="HOGENOM" id="CLU_000604_1_22_7"/>
<name>A0A076F7T7_9BACT</name>
<dbReference type="GO" id="GO:0005524">
    <property type="term" value="F:ATP binding"/>
    <property type="evidence" value="ECO:0007669"/>
    <property type="project" value="UniProtKB-KW"/>
</dbReference>
<organism evidence="5 6">
    <name type="scientific">Campylobacter iguaniorum</name>
    <dbReference type="NCBI Taxonomy" id="1244531"/>
    <lineage>
        <taxon>Bacteria</taxon>
        <taxon>Pseudomonadati</taxon>
        <taxon>Campylobacterota</taxon>
        <taxon>Epsilonproteobacteria</taxon>
        <taxon>Campylobacterales</taxon>
        <taxon>Campylobacteraceae</taxon>
        <taxon>Campylobacter</taxon>
    </lineage>
</organism>
<protein>
    <submittedName>
        <fullName evidence="5">Molybdenum ABC transporter ModABC, ATP-binding protein</fullName>
    </submittedName>
</protein>
<dbReference type="PANTHER" id="PTHR42781">
    <property type="entry name" value="SPERMIDINE/PUTRESCINE IMPORT ATP-BINDING PROTEIN POTA"/>
    <property type="match status" value="1"/>
</dbReference>
<dbReference type="EMBL" id="CP009043">
    <property type="protein sequence ID" value="AII14285.1"/>
    <property type="molecule type" value="Genomic_DNA"/>
</dbReference>
<dbReference type="AlphaFoldDB" id="A0A076F7T7"/>
<dbReference type="InterPro" id="IPR050093">
    <property type="entry name" value="ABC_SmlMolc_Importer"/>
</dbReference>
<dbReference type="GO" id="GO:0016887">
    <property type="term" value="F:ATP hydrolysis activity"/>
    <property type="evidence" value="ECO:0007669"/>
    <property type="project" value="InterPro"/>
</dbReference>
<evidence type="ECO:0000256" key="1">
    <source>
        <dbReference type="ARBA" id="ARBA00022448"/>
    </source>
</evidence>
<dbReference type="PANTHER" id="PTHR42781:SF4">
    <property type="entry name" value="SPERMIDINE_PUTRESCINE IMPORT ATP-BINDING PROTEIN POTA"/>
    <property type="match status" value="1"/>
</dbReference>
<keyword evidence="3 5" id="KW-0067">ATP-binding</keyword>
<dbReference type="InterPro" id="IPR003439">
    <property type="entry name" value="ABC_transporter-like_ATP-bd"/>
</dbReference>
<dbReference type="InterPro" id="IPR027417">
    <property type="entry name" value="P-loop_NTPase"/>
</dbReference>
<dbReference type="SMART" id="SM00382">
    <property type="entry name" value="AAA"/>
    <property type="match status" value="1"/>
</dbReference>
<dbReference type="Proteomes" id="UP000028486">
    <property type="component" value="Chromosome"/>
</dbReference>
<evidence type="ECO:0000259" key="4">
    <source>
        <dbReference type="PROSITE" id="PS50893"/>
    </source>
</evidence>
<dbReference type="PATRIC" id="fig|1244531.5.peg.427"/>
<evidence type="ECO:0000256" key="3">
    <source>
        <dbReference type="ARBA" id="ARBA00022840"/>
    </source>
</evidence>
<keyword evidence="6" id="KW-1185">Reference proteome</keyword>
<dbReference type="KEGG" id="caj:CIG1485E_0419"/>
<evidence type="ECO:0000313" key="5">
    <source>
        <dbReference type="EMBL" id="AII14285.1"/>
    </source>
</evidence>
<reference evidence="6" key="1">
    <citation type="journal article" date="2014" name="Genome Announc.">
        <title>Complete Genome Sequence of Campylobacter iguaniorum Strain 1485ET, Isolated from a Bearded Dragon (Pogona vitticeps).</title>
        <authorList>
            <person name="Gilbert M.J."/>
            <person name="Miller W.G."/>
            <person name="Yee E."/>
            <person name="Kik M."/>
            <person name="Wagenaar J.A."/>
            <person name="Duim B."/>
        </authorList>
    </citation>
    <scope>NUCLEOTIDE SEQUENCE [LARGE SCALE GENOMIC DNA]</scope>
    <source>
        <strain evidence="6">1485E</strain>
    </source>
</reference>
<dbReference type="eggNOG" id="COG3842">
    <property type="taxonomic scope" value="Bacteria"/>
</dbReference>
<accession>A0A076F7T7</accession>
<dbReference type="Gene3D" id="3.40.50.300">
    <property type="entry name" value="P-loop containing nucleotide triphosphate hydrolases"/>
    <property type="match status" value="1"/>
</dbReference>
<proteinExistence type="predicted"/>
<dbReference type="PROSITE" id="PS00211">
    <property type="entry name" value="ABC_TRANSPORTER_1"/>
    <property type="match status" value="1"/>
</dbReference>